<gene>
    <name evidence="2" type="ORF">CBG52_03735</name>
</gene>
<sequence length="517" mass="60622">MRSQKTIKDIIISLNKQPVLFIGSGFSKRYLGLENWEELLKKFIFDISDDEFKYEMYANKISEEDYYGKQAAIAKLLEKDYNKAVFENSKFDDFKIRNKDFIKKGISPFKIAIAEYFENINYDNTKENEEIKLLKEIQQRNISGIITTNYDKFLEKIFQNFKIFAGQEELIFSNLEGIAEIYKIHGTSCSPETIIITSDDYKKFEEKSDYLTAKLLTIFLEYPIIFIGYSINDKNIKNIFSSIAKCLNQEQLEKLKQRLIFIEYDLGNTSVDTHSIDFNNGKIIEMIKIKTNNFSEIYRNLKEIKAKYSPRVIRDLRNEIYKLVEDSNPNSLVVATGFENLNKLDDTKFYTIGIGIKEDGYGIPITAEKIYEDIILDNGYFMPDLIVSYYLPTLLKTNSGGLPIYKYLKDYKGNISENIKNEITKRTELKDFLNKQQNNLKENYRNTLNTKTVSHIIHQEGNTEAFKKIYFLEKDEINLDDLENYLKNIITQNLVSIKNNSELKRLIRIYDFLKFGK</sequence>
<proteinExistence type="predicted"/>
<organism evidence="2 3">
    <name type="scientific">Fusobacterium nucleatum subsp. polymorphum</name>
    <name type="common">Fusobacterium polymorphum</name>
    <dbReference type="NCBI Taxonomy" id="76857"/>
    <lineage>
        <taxon>Bacteria</taxon>
        <taxon>Fusobacteriati</taxon>
        <taxon>Fusobacteriota</taxon>
        <taxon>Fusobacteriia</taxon>
        <taxon>Fusobacteriales</taxon>
        <taxon>Fusobacteriaceae</taxon>
        <taxon>Fusobacterium</taxon>
    </lineage>
</organism>
<dbReference type="EMBL" id="NIRM01000001">
    <property type="protein sequence ID" value="PHI10290.1"/>
    <property type="molecule type" value="Genomic_DNA"/>
</dbReference>
<dbReference type="PIRSF" id="PIRSF014677">
    <property type="entry name" value="UCP014677"/>
    <property type="match status" value="1"/>
</dbReference>
<protein>
    <submittedName>
        <fullName evidence="2">Uncharacterized protein</fullName>
    </submittedName>
</protein>
<dbReference type="RefSeq" id="WP_099010906.1">
    <property type="nucleotide sequence ID" value="NZ_CP077154.1"/>
</dbReference>
<feature type="coiled-coil region" evidence="1">
    <location>
        <begin position="430"/>
        <end position="492"/>
    </location>
</feature>
<evidence type="ECO:0000256" key="1">
    <source>
        <dbReference type="SAM" id="Coils"/>
    </source>
</evidence>
<evidence type="ECO:0000313" key="3">
    <source>
        <dbReference type="Proteomes" id="UP000221504"/>
    </source>
</evidence>
<evidence type="ECO:0000313" key="2">
    <source>
        <dbReference type="EMBL" id="PHI10290.1"/>
    </source>
</evidence>
<dbReference type="Proteomes" id="UP000221504">
    <property type="component" value="Unassembled WGS sequence"/>
</dbReference>
<dbReference type="AlphaFoldDB" id="A0A2C6AEP5"/>
<dbReference type="InterPro" id="IPR011202">
    <property type="entry name" value="UCP014677"/>
</dbReference>
<accession>A0A2C6AEP5</accession>
<name>A0A2C6AEP5_FUSNP</name>
<dbReference type="Pfam" id="PF13289">
    <property type="entry name" value="SIR2_2"/>
    <property type="match status" value="1"/>
</dbReference>
<comment type="caution">
    <text evidence="2">The sequence shown here is derived from an EMBL/GenBank/DDBJ whole genome shotgun (WGS) entry which is preliminary data.</text>
</comment>
<keyword evidence="1" id="KW-0175">Coiled coil</keyword>
<reference evidence="2 3" key="1">
    <citation type="submission" date="2017-06" db="EMBL/GenBank/DDBJ databases">
        <title>Draft genome sequence of Fusobacterium nucleatum subsp. polymorphum KCOM 1267 (=ChDC F290).</title>
        <authorList>
            <person name="Kook J.-K."/>
            <person name="Park S.-N."/>
            <person name="Lim Y.K."/>
            <person name="Roh H."/>
        </authorList>
    </citation>
    <scope>NUCLEOTIDE SEQUENCE [LARGE SCALE GENOMIC DNA]</scope>
    <source>
        <strain evidence="3">KCOM 1267(ChDC F290)</strain>
    </source>
</reference>